<gene>
    <name evidence="2" type="ORF">EGH24_04030</name>
</gene>
<evidence type="ECO:0000256" key="1">
    <source>
        <dbReference type="SAM" id="MobiDB-lite"/>
    </source>
</evidence>
<dbReference type="AlphaFoldDB" id="A0A8J8PEG1"/>
<reference evidence="2" key="1">
    <citation type="submission" date="2019-02" db="EMBL/GenBank/DDBJ databases">
        <title>Halonotius sp. a new haloarchaeum isolated from saline soil.</title>
        <authorList>
            <person name="Duran-Viseras A."/>
            <person name="Sanchez-Porro C."/>
            <person name="Ventosa A."/>
        </authorList>
    </citation>
    <scope>NUCLEOTIDE SEQUENCE</scope>
    <source>
        <strain evidence="2">F15B</strain>
    </source>
</reference>
<dbReference type="InterPro" id="IPR058335">
    <property type="entry name" value="PccX"/>
</dbReference>
<comment type="caution">
    <text evidence="2">The sequence shown here is derived from an EMBL/GenBank/DDBJ whole genome shotgun (WGS) entry which is preliminary data.</text>
</comment>
<dbReference type="EMBL" id="RKLU01000002">
    <property type="protein sequence ID" value="TQQ83109.1"/>
    <property type="molecule type" value="Genomic_DNA"/>
</dbReference>
<proteinExistence type="predicted"/>
<dbReference type="OrthoDB" id="214756at2157"/>
<protein>
    <submittedName>
        <fullName evidence="2">Acc operon protein</fullName>
    </submittedName>
</protein>
<keyword evidence="3" id="KW-1185">Reference proteome</keyword>
<feature type="region of interest" description="Disordered" evidence="1">
    <location>
        <begin position="64"/>
        <end position="88"/>
    </location>
</feature>
<sequence length="88" mass="8580">MDADAIDGLADASNEEAAAIAAAIGAHLGSQAAAAAAAAAAADAGGEAASQRSWRFAGRLSGLGVRANRPPASTPADAWTASDRSDRF</sequence>
<evidence type="ECO:0000313" key="3">
    <source>
        <dbReference type="Proteomes" id="UP000705823"/>
    </source>
</evidence>
<evidence type="ECO:0000313" key="2">
    <source>
        <dbReference type="EMBL" id="TQQ83109.1"/>
    </source>
</evidence>
<organism evidence="2 3">
    <name type="scientific">Halonotius terrestris</name>
    <dbReference type="NCBI Taxonomy" id="2487750"/>
    <lineage>
        <taxon>Archaea</taxon>
        <taxon>Methanobacteriati</taxon>
        <taxon>Methanobacteriota</taxon>
        <taxon>Stenosarchaea group</taxon>
        <taxon>Halobacteria</taxon>
        <taxon>Halobacteriales</taxon>
        <taxon>Haloferacaceae</taxon>
        <taxon>Halonotius</taxon>
    </lineage>
</organism>
<accession>A0A8J8PEG1</accession>
<dbReference type="Proteomes" id="UP000705823">
    <property type="component" value="Unassembled WGS sequence"/>
</dbReference>
<dbReference type="Pfam" id="PF26062">
    <property type="entry name" value="DUF8022"/>
    <property type="match status" value="1"/>
</dbReference>
<name>A0A8J8PEG1_9EURY</name>